<comment type="caution">
    <text evidence="3">The sequence shown here is derived from an EMBL/GenBank/DDBJ whole genome shotgun (WGS) entry which is preliminary data.</text>
</comment>
<dbReference type="OMA" id="STIMYHE"/>
<evidence type="ECO:0000259" key="2">
    <source>
        <dbReference type="Pfam" id="PF15045"/>
    </source>
</evidence>
<evidence type="ECO:0000313" key="4">
    <source>
        <dbReference type="Proteomes" id="UP000198287"/>
    </source>
</evidence>
<dbReference type="AlphaFoldDB" id="A0A226DCK3"/>
<dbReference type="InterPro" id="IPR029205">
    <property type="entry name" value="Clathrin-bd"/>
</dbReference>
<feature type="compositionally biased region" description="Polar residues" evidence="1">
    <location>
        <begin position="41"/>
        <end position="50"/>
    </location>
</feature>
<evidence type="ECO:0000256" key="1">
    <source>
        <dbReference type="SAM" id="MobiDB-lite"/>
    </source>
</evidence>
<dbReference type="GO" id="GO:0030121">
    <property type="term" value="C:AP-1 adaptor complex"/>
    <property type="evidence" value="ECO:0007669"/>
    <property type="project" value="TreeGrafter"/>
</dbReference>
<feature type="region of interest" description="Disordered" evidence="1">
    <location>
        <begin position="1"/>
        <end position="111"/>
    </location>
</feature>
<organism evidence="3 4">
    <name type="scientific">Folsomia candida</name>
    <name type="common">Springtail</name>
    <dbReference type="NCBI Taxonomy" id="158441"/>
    <lineage>
        <taxon>Eukaryota</taxon>
        <taxon>Metazoa</taxon>
        <taxon>Ecdysozoa</taxon>
        <taxon>Arthropoda</taxon>
        <taxon>Hexapoda</taxon>
        <taxon>Collembola</taxon>
        <taxon>Entomobryomorpha</taxon>
        <taxon>Isotomoidea</taxon>
        <taxon>Isotomidae</taxon>
        <taxon>Proisotominae</taxon>
        <taxon>Folsomia</taxon>
    </lineage>
</organism>
<dbReference type="GO" id="GO:0032588">
    <property type="term" value="C:trans-Golgi network membrane"/>
    <property type="evidence" value="ECO:0007669"/>
    <property type="project" value="InterPro"/>
</dbReference>
<feature type="compositionally biased region" description="Low complexity" evidence="1">
    <location>
        <begin position="294"/>
        <end position="304"/>
    </location>
</feature>
<feature type="compositionally biased region" description="Basic and acidic residues" evidence="1">
    <location>
        <begin position="175"/>
        <end position="200"/>
    </location>
</feature>
<feature type="domain" description="Aftiphilin clathrin-binding box" evidence="2">
    <location>
        <begin position="431"/>
        <end position="486"/>
    </location>
</feature>
<evidence type="ECO:0000313" key="3">
    <source>
        <dbReference type="EMBL" id="OXA42658.1"/>
    </source>
</evidence>
<feature type="compositionally biased region" description="Polar residues" evidence="1">
    <location>
        <begin position="258"/>
        <end position="279"/>
    </location>
</feature>
<gene>
    <name evidence="3" type="ORF">Fcan01_22617</name>
</gene>
<feature type="compositionally biased region" description="Polar residues" evidence="1">
    <location>
        <begin position="1"/>
        <end position="10"/>
    </location>
</feature>
<feature type="region of interest" description="Disordered" evidence="1">
    <location>
        <begin position="383"/>
        <end position="411"/>
    </location>
</feature>
<feature type="compositionally biased region" description="Polar residues" evidence="1">
    <location>
        <begin position="82"/>
        <end position="99"/>
    </location>
</feature>
<dbReference type="EMBL" id="LNIX01000025">
    <property type="protein sequence ID" value="OXA42658.1"/>
    <property type="molecule type" value="Genomic_DNA"/>
</dbReference>
<feature type="compositionally biased region" description="Polar residues" evidence="1">
    <location>
        <begin position="310"/>
        <end position="322"/>
    </location>
</feature>
<feature type="compositionally biased region" description="Basic and acidic residues" evidence="1">
    <location>
        <begin position="500"/>
        <end position="514"/>
    </location>
</feature>
<proteinExistence type="predicted"/>
<feature type="compositionally biased region" description="Acidic residues" evidence="1">
    <location>
        <begin position="281"/>
        <end position="293"/>
    </location>
</feature>
<reference evidence="3 4" key="1">
    <citation type="submission" date="2015-12" db="EMBL/GenBank/DDBJ databases">
        <title>The genome of Folsomia candida.</title>
        <authorList>
            <person name="Faddeeva A."/>
            <person name="Derks M.F."/>
            <person name="Anvar Y."/>
            <person name="Smit S."/>
            <person name="Van Straalen N."/>
            <person name="Roelofs D."/>
        </authorList>
    </citation>
    <scope>NUCLEOTIDE SEQUENCE [LARGE SCALE GENOMIC DNA]</scope>
    <source>
        <strain evidence="3 4">VU population</strain>
        <tissue evidence="3">Whole body</tissue>
    </source>
</reference>
<dbReference type="GO" id="GO:0030276">
    <property type="term" value="F:clathrin binding"/>
    <property type="evidence" value="ECO:0007669"/>
    <property type="project" value="InterPro"/>
</dbReference>
<dbReference type="OrthoDB" id="5917212at2759"/>
<feature type="region of interest" description="Disordered" evidence="1">
    <location>
        <begin position="497"/>
        <end position="521"/>
    </location>
</feature>
<dbReference type="InterPro" id="IPR046359">
    <property type="entry name" value="Aftin-like"/>
</dbReference>
<sequence length="564" mass="61437">MSSFPSISSQEPPPLDSTSEEEDSEEFRTPAGLKLDLLTSGEPSPLSTPRKSPKKNRTESSLAERFEENGHIIGEDDHDLVSTKNSISNGHVYSNEGSANENASVDDDDDFEDCLNEDVVSITASKIDPSSAPHTDGVITKSEQLQSAVGVGDNFEEEEEERNSSGSSSDIPSAVEEHIADKAASDNSKCSEKDSSRDGDVFQDFAVSGAGISLEEHIEPKTLSQQEEEDGGGFDDFAAFQACDNMESASTVEEDSGMSPSMKTSYIGSHSLQETTTMTADVEEEEGDDDDFGDFSSNSFQSSEAATMVADSSSPTKPSNNHHPPDSGVIRMSSVDSEDFANFTDMPFTTSAAYHTNLMSPRSSADFTAALESKFDALIRTVIPKPSPDEEEEEVVEQDDVDRTKPPQPSKMEQPFILIEKELSDTKDYCWGHTIDFEDSRSLLHKWVNSSCQQKLYGSLKIDTSTIVYTEKWGAIEVPRFAASMVETPLLQPQVVKMTESPERRNSSSSREDNPVVVPNGKPLSIEAQQIIQKIPDISYMTSKTLVFPQVAASSSSSSSNSFL</sequence>
<feature type="compositionally biased region" description="Basic and acidic residues" evidence="1">
    <location>
        <begin position="56"/>
        <end position="81"/>
    </location>
</feature>
<dbReference type="PANTHER" id="PTHR16156">
    <property type="entry name" value="AFTIPHILIN A-RELATED"/>
    <property type="match status" value="1"/>
</dbReference>
<keyword evidence="4" id="KW-1185">Reference proteome</keyword>
<accession>A0A226DCK3</accession>
<dbReference type="PANTHER" id="PTHR16156:SF10">
    <property type="entry name" value="AFTIPHILIN-RELATED"/>
    <property type="match status" value="1"/>
</dbReference>
<feature type="compositionally biased region" description="Acidic residues" evidence="1">
    <location>
        <begin position="389"/>
        <end position="400"/>
    </location>
</feature>
<name>A0A226DCK3_FOLCA</name>
<feature type="region of interest" description="Disordered" evidence="1">
    <location>
        <begin position="125"/>
        <end position="331"/>
    </location>
</feature>
<dbReference type="Proteomes" id="UP000198287">
    <property type="component" value="Unassembled WGS sequence"/>
</dbReference>
<dbReference type="Pfam" id="PF15045">
    <property type="entry name" value="Clathrin_bdg"/>
    <property type="match status" value="1"/>
</dbReference>
<protein>
    <submittedName>
        <fullName evidence="3">Aftiphilin</fullName>
    </submittedName>
</protein>